<keyword evidence="1" id="KW-0472">Membrane</keyword>
<comment type="caution">
    <text evidence="2">The sequence shown here is derived from an EMBL/GenBank/DDBJ whole genome shotgun (WGS) entry which is preliminary data.</text>
</comment>
<gene>
    <name evidence="2" type="ORF">RDB_LOCUS13802</name>
</gene>
<feature type="transmembrane region" description="Helical" evidence="1">
    <location>
        <begin position="130"/>
        <end position="148"/>
    </location>
</feature>
<accession>A0A8H3A8J5</accession>
<protein>
    <recommendedName>
        <fullName evidence="4">Transmembrane protein</fullName>
    </recommendedName>
</protein>
<sequence>MVLISGHPSLLAWQNWLSLVQLTIGCYGTGYLIYQLDLIRKDPTEYTTSFMAFASCFFVLWVSIMANDIFILTIDSKRNHTYLGCLAAQAIINIFFATVLEVMACIGIKFRLPYWTFPVETMVYAFTRNSFAVAAMGILIFRTITALIQAQNQTGTRMISTGCSTREDDRHNVQILVGHVKRQEVVVKLNLRKKDNSGAWSDDYITEQCSPDKEKKKVWESANGESIVDHYECEKDHMYMVKDTVGLIFSIEARGSLIDEPRASVQIWLFNKAELRNHSHSPNPIDAVRTYLPSWELRPGFHIDSDSRLITRKFITSSIMKDVVLNSEPEYEHVSLYPIFETSVSRYTNQSTPIATAMINLGFKPGFTHSRSKVDLRAPIFIPGEMCDYIEDYRTGTILDVIGSVGGLFALLQAIHVFLFGRPLFWGLTGAKLIAPFGLLGACSSRGFKRRLREQYHKNTTDENEDTIRLDAFLRDFVVDFGPADFHHEERQLRQSTSYLEVPESDDALSATPM</sequence>
<dbReference type="AlphaFoldDB" id="A0A8H3A8J5"/>
<evidence type="ECO:0008006" key="4">
    <source>
        <dbReference type="Google" id="ProtNLM"/>
    </source>
</evidence>
<keyword evidence="1" id="KW-0812">Transmembrane</keyword>
<proteinExistence type="predicted"/>
<feature type="transmembrane region" description="Helical" evidence="1">
    <location>
        <begin position="82"/>
        <end position="110"/>
    </location>
</feature>
<reference evidence="2" key="1">
    <citation type="submission" date="2021-01" db="EMBL/GenBank/DDBJ databases">
        <authorList>
            <person name="Kaushik A."/>
        </authorList>
    </citation>
    <scope>NUCLEOTIDE SEQUENCE</scope>
    <source>
        <strain evidence="2">AG4-R118</strain>
    </source>
</reference>
<feature type="transmembrane region" description="Helical" evidence="1">
    <location>
        <begin position="398"/>
        <end position="418"/>
    </location>
</feature>
<name>A0A8H3A8J5_9AGAM</name>
<organism evidence="2 3">
    <name type="scientific">Rhizoctonia solani</name>
    <dbReference type="NCBI Taxonomy" id="456999"/>
    <lineage>
        <taxon>Eukaryota</taxon>
        <taxon>Fungi</taxon>
        <taxon>Dikarya</taxon>
        <taxon>Basidiomycota</taxon>
        <taxon>Agaricomycotina</taxon>
        <taxon>Agaricomycetes</taxon>
        <taxon>Cantharellales</taxon>
        <taxon>Ceratobasidiaceae</taxon>
        <taxon>Rhizoctonia</taxon>
    </lineage>
</organism>
<feature type="transmembrane region" description="Helical" evidence="1">
    <location>
        <begin position="424"/>
        <end position="443"/>
    </location>
</feature>
<feature type="transmembrane region" description="Helical" evidence="1">
    <location>
        <begin position="12"/>
        <end position="34"/>
    </location>
</feature>
<evidence type="ECO:0000313" key="3">
    <source>
        <dbReference type="Proteomes" id="UP000663888"/>
    </source>
</evidence>
<dbReference type="EMBL" id="CAJMWX010000327">
    <property type="protein sequence ID" value="CAE6413103.1"/>
    <property type="molecule type" value="Genomic_DNA"/>
</dbReference>
<keyword evidence="1" id="KW-1133">Transmembrane helix</keyword>
<dbReference type="Proteomes" id="UP000663888">
    <property type="component" value="Unassembled WGS sequence"/>
</dbReference>
<feature type="transmembrane region" description="Helical" evidence="1">
    <location>
        <begin position="46"/>
        <end position="70"/>
    </location>
</feature>
<evidence type="ECO:0000256" key="1">
    <source>
        <dbReference type="SAM" id="Phobius"/>
    </source>
</evidence>
<evidence type="ECO:0000313" key="2">
    <source>
        <dbReference type="EMBL" id="CAE6413103.1"/>
    </source>
</evidence>